<dbReference type="InterPro" id="IPR004358">
    <property type="entry name" value="Sig_transdc_His_kin-like_C"/>
</dbReference>
<dbReference type="PRINTS" id="PR00344">
    <property type="entry name" value="BCTRLSENSOR"/>
</dbReference>
<dbReference type="Pfam" id="PF00512">
    <property type="entry name" value="HisKA"/>
    <property type="match status" value="1"/>
</dbReference>
<dbReference type="SMART" id="SM00387">
    <property type="entry name" value="HATPase_c"/>
    <property type="match status" value="1"/>
</dbReference>
<feature type="region of interest" description="Disordered" evidence="5">
    <location>
        <begin position="472"/>
        <end position="494"/>
    </location>
</feature>
<feature type="transmembrane region" description="Helical" evidence="6">
    <location>
        <begin position="146"/>
        <end position="171"/>
    </location>
</feature>
<dbReference type="Gene3D" id="3.30.565.10">
    <property type="entry name" value="Histidine kinase-like ATPase, C-terminal domain"/>
    <property type="match status" value="1"/>
</dbReference>
<comment type="caution">
    <text evidence="9">The sequence shown here is derived from an EMBL/GenBank/DDBJ whole genome shotgun (WGS) entry which is preliminary data.</text>
</comment>
<dbReference type="InterPro" id="IPR036890">
    <property type="entry name" value="HATPase_C_sf"/>
</dbReference>
<reference evidence="9 10" key="1">
    <citation type="submission" date="2020-02" db="EMBL/GenBank/DDBJ databases">
        <title>Ideonella bacterium strain TBM-1.</title>
        <authorList>
            <person name="Chen W.-M."/>
        </authorList>
    </citation>
    <scope>NUCLEOTIDE SEQUENCE [LARGE SCALE GENOMIC DNA]</scope>
    <source>
        <strain evidence="9 10">TBM-1</strain>
    </source>
</reference>
<dbReference type="InterPro" id="IPR036097">
    <property type="entry name" value="HisK_dim/P_sf"/>
</dbReference>
<dbReference type="Proteomes" id="UP000484255">
    <property type="component" value="Unassembled WGS sequence"/>
</dbReference>
<accession>A0A7C9TIE4</accession>
<gene>
    <name evidence="9" type="ORF">G3A44_03235</name>
</gene>
<dbReference type="CDD" id="cd17546">
    <property type="entry name" value="REC_hyHK_CKI1_RcsC-like"/>
    <property type="match status" value="1"/>
</dbReference>
<evidence type="ECO:0000256" key="3">
    <source>
        <dbReference type="ARBA" id="ARBA00022553"/>
    </source>
</evidence>
<dbReference type="SUPFAM" id="SSF47384">
    <property type="entry name" value="Homodimeric domain of signal transducing histidine kinase"/>
    <property type="match status" value="1"/>
</dbReference>
<feature type="domain" description="Response regulatory" evidence="8">
    <location>
        <begin position="507"/>
        <end position="634"/>
    </location>
</feature>
<dbReference type="RefSeq" id="WP_163456045.1">
    <property type="nucleotide sequence ID" value="NZ_JAAGOH010000002.1"/>
</dbReference>
<dbReference type="GO" id="GO:0000155">
    <property type="term" value="F:phosphorelay sensor kinase activity"/>
    <property type="evidence" value="ECO:0007669"/>
    <property type="project" value="InterPro"/>
</dbReference>
<dbReference type="SUPFAM" id="SSF52172">
    <property type="entry name" value="CheY-like"/>
    <property type="match status" value="1"/>
</dbReference>
<dbReference type="CDD" id="cd00082">
    <property type="entry name" value="HisKA"/>
    <property type="match status" value="1"/>
</dbReference>
<dbReference type="CDD" id="cd16922">
    <property type="entry name" value="HATPase_EvgS-ArcB-TorS-like"/>
    <property type="match status" value="1"/>
</dbReference>
<dbReference type="Gene3D" id="1.10.287.130">
    <property type="match status" value="1"/>
</dbReference>
<proteinExistence type="predicted"/>
<organism evidence="9 10">
    <name type="scientific">Ideonella livida</name>
    <dbReference type="NCBI Taxonomy" id="2707176"/>
    <lineage>
        <taxon>Bacteria</taxon>
        <taxon>Pseudomonadati</taxon>
        <taxon>Pseudomonadota</taxon>
        <taxon>Betaproteobacteria</taxon>
        <taxon>Burkholderiales</taxon>
        <taxon>Sphaerotilaceae</taxon>
        <taxon>Ideonella</taxon>
    </lineage>
</organism>
<keyword evidence="6" id="KW-0812">Transmembrane</keyword>
<evidence type="ECO:0000256" key="5">
    <source>
        <dbReference type="SAM" id="MobiDB-lite"/>
    </source>
</evidence>
<keyword evidence="6" id="KW-0472">Membrane</keyword>
<feature type="transmembrane region" description="Helical" evidence="6">
    <location>
        <begin position="191"/>
        <end position="207"/>
    </location>
</feature>
<keyword evidence="10" id="KW-1185">Reference proteome</keyword>
<dbReference type="EC" id="2.7.13.3" evidence="2"/>
<sequence length="639" mass="67965">MAATAPQPPTVVPSVVPAAQAQPPAATAPGPSAEARERAALDQVTALYRQSVYRWLGGAGFAGLLAWSLAMIDARSAWLWLAIKATVLAGELANAWAWHRGAATRLAPAVWRRRHGLGSTLDGLGWGLVALWFLPSVDGWRDGLLVAGLLGIASLGMFSLSAVSAHAVRFMAGALGPLVLTQVPRWPEPDALVMGVGILIYMAVVALQGRRTEARQVELLRLRFDNARMLAQLEQALAAARESDATKTRFLATVSHELRTPLNGVTGLTQLLQLEPHLPGQVPRLTALRQSADHLHLLINDVLDLARSEFGRLALAPVPTALAPLVQGIAALLHGVAHDKGLTLQLRLQPGLPDCVAVDPARLRQILLNLLGNALKFTPQGEVSLTVAREGDWLQFVVQDGGPGVPPAERERIFEAFAQGQAAHHSAQPGSGLGLTIARELAHAMGGGLACVDSPAPGARFELRLPCRPAPTPCAPPAEPPAEPHAEPPAQAHAPLTQAPTARAGADILVAEDNAVNAEITLALLDHLGHRGQWVPDGYHALQALRERAQQGQRMYDLVLMDGQMPLLDGWQATRQWRAQEAAAPDGRPRLPIVALTASALPGDRELALLAGMDDLLAKPFTREALAQLLDHWLPAAHG</sequence>
<evidence type="ECO:0000313" key="10">
    <source>
        <dbReference type="Proteomes" id="UP000484255"/>
    </source>
</evidence>
<evidence type="ECO:0000256" key="1">
    <source>
        <dbReference type="ARBA" id="ARBA00000085"/>
    </source>
</evidence>
<dbReference type="AlphaFoldDB" id="A0A7C9TIE4"/>
<feature type="modified residue" description="4-aspartylphosphate" evidence="4">
    <location>
        <position position="562"/>
    </location>
</feature>
<keyword evidence="6" id="KW-1133">Transmembrane helix</keyword>
<name>A0A7C9TIE4_9BURK</name>
<evidence type="ECO:0000256" key="2">
    <source>
        <dbReference type="ARBA" id="ARBA00012438"/>
    </source>
</evidence>
<dbReference type="SMART" id="SM00448">
    <property type="entry name" value="REC"/>
    <property type="match status" value="1"/>
</dbReference>
<dbReference type="InterPro" id="IPR001789">
    <property type="entry name" value="Sig_transdc_resp-reg_receiver"/>
</dbReference>
<dbReference type="PROSITE" id="PS50109">
    <property type="entry name" value="HIS_KIN"/>
    <property type="match status" value="1"/>
</dbReference>
<evidence type="ECO:0000313" key="9">
    <source>
        <dbReference type="EMBL" id="NDY90203.1"/>
    </source>
</evidence>
<dbReference type="InterPro" id="IPR005467">
    <property type="entry name" value="His_kinase_dom"/>
</dbReference>
<evidence type="ECO:0000259" key="7">
    <source>
        <dbReference type="PROSITE" id="PS50109"/>
    </source>
</evidence>
<protein>
    <recommendedName>
        <fullName evidence="2">histidine kinase</fullName>
        <ecNumber evidence="2">2.7.13.3</ecNumber>
    </recommendedName>
</protein>
<dbReference type="SUPFAM" id="SSF55874">
    <property type="entry name" value="ATPase domain of HSP90 chaperone/DNA topoisomerase II/histidine kinase"/>
    <property type="match status" value="1"/>
</dbReference>
<dbReference type="Pfam" id="PF02518">
    <property type="entry name" value="HATPase_c"/>
    <property type="match status" value="1"/>
</dbReference>
<feature type="transmembrane region" description="Helical" evidence="6">
    <location>
        <begin position="117"/>
        <end position="134"/>
    </location>
</feature>
<feature type="domain" description="Histidine kinase" evidence="7">
    <location>
        <begin position="253"/>
        <end position="469"/>
    </location>
</feature>
<dbReference type="SMART" id="SM00388">
    <property type="entry name" value="HisKA"/>
    <property type="match status" value="1"/>
</dbReference>
<dbReference type="PANTHER" id="PTHR45339:SF5">
    <property type="entry name" value="HISTIDINE KINASE"/>
    <property type="match status" value="1"/>
</dbReference>
<feature type="compositionally biased region" description="Pro residues" evidence="5">
    <location>
        <begin position="472"/>
        <end position="483"/>
    </location>
</feature>
<dbReference type="Gene3D" id="3.40.50.2300">
    <property type="match status" value="1"/>
</dbReference>
<dbReference type="InterPro" id="IPR003594">
    <property type="entry name" value="HATPase_dom"/>
</dbReference>
<evidence type="ECO:0000256" key="6">
    <source>
        <dbReference type="SAM" id="Phobius"/>
    </source>
</evidence>
<dbReference type="EMBL" id="JAAGOH010000002">
    <property type="protein sequence ID" value="NDY90203.1"/>
    <property type="molecule type" value="Genomic_DNA"/>
</dbReference>
<dbReference type="PROSITE" id="PS50110">
    <property type="entry name" value="RESPONSE_REGULATORY"/>
    <property type="match status" value="1"/>
</dbReference>
<keyword evidence="3 4" id="KW-0597">Phosphoprotein</keyword>
<comment type="catalytic activity">
    <reaction evidence="1">
        <text>ATP + protein L-histidine = ADP + protein N-phospho-L-histidine.</text>
        <dbReference type="EC" id="2.7.13.3"/>
    </reaction>
</comment>
<feature type="transmembrane region" description="Helical" evidence="6">
    <location>
        <begin position="77"/>
        <end position="97"/>
    </location>
</feature>
<evidence type="ECO:0000259" key="8">
    <source>
        <dbReference type="PROSITE" id="PS50110"/>
    </source>
</evidence>
<feature type="transmembrane region" description="Helical" evidence="6">
    <location>
        <begin position="52"/>
        <end position="70"/>
    </location>
</feature>
<evidence type="ECO:0000256" key="4">
    <source>
        <dbReference type="PROSITE-ProRule" id="PRU00169"/>
    </source>
</evidence>
<dbReference type="InterPro" id="IPR011006">
    <property type="entry name" value="CheY-like_superfamily"/>
</dbReference>
<dbReference type="Pfam" id="PF00072">
    <property type="entry name" value="Response_reg"/>
    <property type="match status" value="1"/>
</dbReference>
<dbReference type="InterPro" id="IPR003661">
    <property type="entry name" value="HisK_dim/P_dom"/>
</dbReference>
<dbReference type="PANTHER" id="PTHR45339">
    <property type="entry name" value="HYBRID SIGNAL TRANSDUCTION HISTIDINE KINASE J"/>
    <property type="match status" value="1"/>
</dbReference>